<gene>
    <name evidence="3" type="ORF">SAMN05216593_101560</name>
</gene>
<dbReference type="NCBIfam" id="TIGR00236">
    <property type="entry name" value="wecB"/>
    <property type="match status" value="1"/>
</dbReference>
<dbReference type="EMBL" id="FRDA01000001">
    <property type="protein sequence ID" value="SHM56709.1"/>
    <property type="molecule type" value="Genomic_DNA"/>
</dbReference>
<evidence type="ECO:0000313" key="3">
    <source>
        <dbReference type="EMBL" id="SHM56709.1"/>
    </source>
</evidence>
<dbReference type="InterPro" id="IPR029767">
    <property type="entry name" value="WecB-like"/>
</dbReference>
<evidence type="ECO:0000256" key="1">
    <source>
        <dbReference type="RuleBase" id="RU003513"/>
    </source>
</evidence>
<dbReference type="Gene3D" id="3.40.50.2000">
    <property type="entry name" value="Glycogen Phosphorylase B"/>
    <property type="match status" value="2"/>
</dbReference>
<evidence type="ECO:0000313" key="4">
    <source>
        <dbReference type="Proteomes" id="UP000183983"/>
    </source>
</evidence>
<dbReference type="STRING" id="1190415.SAMN05216593_101560"/>
<comment type="similarity">
    <text evidence="1">Belongs to the UDP-N-acetylglucosamine 2-epimerase family.</text>
</comment>
<organism evidence="3 4">
    <name type="scientific">Pseudomonas asturiensis</name>
    <dbReference type="NCBI Taxonomy" id="1190415"/>
    <lineage>
        <taxon>Bacteria</taxon>
        <taxon>Pseudomonadati</taxon>
        <taxon>Pseudomonadota</taxon>
        <taxon>Gammaproteobacteria</taxon>
        <taxon>Pseudomonadales</taxon>
        <taxon>Pseudomonadaceae</taxon>
        <taxon>Pseudomonas</taxon>
    </lineage>
</organism>
<dbReference type="InterPro" id="IPR003331">
    <property type="entry name" value="UDP_GlcNAc_Epimerase_2_dom"/>
</dbReference>
<evidence type="ECO:0000259" key="2">
    <source>
        <dbReference type="Pfam" id="PF02350"/>
    </source>
</evidence>
<dbReference type="PANTHER" id="PTHR43174">
    <property type="entry name" value="UDP-N-ACETYLGLUCOSAMINE 2-EPIMERASE"/>
    <property type="match status" value="1"/>
</dbReference>
<feature type="domain" description="UDP-N-acetylglucosamine 2-epimerase" evidence="2">
    <location>
        <begin position="26"/>
        <end position="356"/>
    </location>
</feature>
<dbReference type="Proteomes" id="UP000183983">
    <property type="component" value="Unassembled WGS sequence"/>
</dbReference>
<dbReference type="GO" id="GO:0016853">
    <property type="term" value="F:isomerase activity"/>
    <property type="evidence" value="ECO:0007669"/>
    <property type="project" value="UniProtKB-KW"/>
</dbReference>
<name>A0A1M7JUJ3_9PSED</name>
<dbReference type="OrthoDB" id="9803238at2"/>
<dbReference type="RefSeq" id="WP_073162170.1">
    <property type="nucleotide sequence ID" value="NZ_FRDA01000001.1"/>
</dbReference>
<sequence length="379" mass="41293">MHIAFVLGTRPEIIKLSSLIIACIREGVRYTLIHTNQHYAAVMDRLFFEELGLPLAHFNLGVGSDHAGSQLARMIMGVEPVLREVKPDYVIVQGDTNSALAGGLAASKAGIPVGHVEAGLRSFDKTMPEETNRVLLDHLSSFWFCPSSLQVGLLAEEGIESANVVVTGNTGIDATLQHAQSAARHSVIRERLGLEADNYLLLTCHRPSNTDHSERFSQIMLGVQHLAEIQQRKVVFPVHPRLGQHHHDVLRAQTHIHTIEPVGYLDMLALLQGAALVLTDSGGLQEEACVLQRRCLILRSNTERPESLETGGARLAGSLTSTSLVEEAQALGRNHVSWKNPFGDGHAHRRILDTLKSGLNPGLASATRYMAGSDLDRTA</sequence>
<dbReference type="PANTHER" id="PTHR43174:SF1">
    <property type="entry name" value="UDP-N-ACETYLGLUCOSAMINE 2-EPIMERASE"/>
    <property type="match status" value="1"/>
</dbReference>
<dbReference type="AlphaFoldDB" id="A0A1M7JUJ3"/>
<proteinExistence type="inferred from homology"/>
<dbReference type="SUPFAM" id="SSF53756">
    <property type="entry name" value="UDP-Glycosyltransferase/glycogen phosphorylase"/>
    <property type="match status" value="1"/>
</dbReference>
<dbReference type="Pfam" id="PF02350">
    <property type="entry name" value="Epimerase_2"/>
    <property type="match status" value="1"/>
</dbReference>
<reference evidence="3 4" key="1">
    <citation type="submission" date="2016-11" db="EMBL/GenBank/DDBJ databases">
        <authorList>
            <person name="Jaros S."/>
            <person name="Januszkiewicz K."/>
            <person name="Wedrychowicz H."/>
        </authorList>
    </citation>
    <scope>NUCLEOTIDE SEQUENCE [LARGE SCALE GENOMIC DNA]</scope>
    <source>
        <strain evidence="3 4">LMG 26898</strain>
    </source>
</reference>
<protein>
    <submittedName>
        <fullName evidence="3">UDP-N-acetylglucosamine 2-epimerase (Non-hydrolysing)</fullName>
    </submittedName>
</protein>
<accession>A0A1M7JUJ3</accession>
<keyword evidence="1" id="KW-0413">Isomerase</keyword>
<dbReference type="CDD" id="cd03786">
    <property type="entry name" value="GTB_UDP-GlcNAc_2-Epimerase"/>
    <property type="match status" value="1"/>
</dbReference>